<comment type="caution">
    <text evidence="2">The sequence shown here is derived from an EMBL/GenBank/DDBJ whole genome shotgun (WGS) entry which is preliminary data.</text>
</comment>
<sequence length="102" mass="11262">MKVIFLSSMLFITPYAVSAMDYKPVIQSLMNDVCSSSDNVSICMYQFSAGVKAGKTIGENVELCKSLSSENRKLLECDDSESSADFIDALFETNRKLVEPSQ</sequence>
<gene>
    <name evidence="2" type="ORF">E0557_19925</name>
</gene>
<feature type="chain" id="PRO_5024941235" description="Periplasmic protein" evidence="1">
    <location>
        <begin position="20"/>
        <end position="102"/>
    </location>
</feature>
<evidence type="ECO:0008006" key="3">
    <source>
        <dbReference type="Google" id="ProtNLM"/>
    </source>
</evidence>
<organism evidence="2">
    <name type="scientific">Salmonella hadar</name>
    <dbReference type="NCBI Taxonomy" id="149385"/>
    <lineage>
        <taxon>Bacteria</taxon>
        <taxon>Pseudomonadati</taxon>
        <taxon>Pseudomonadota</taxon>
        <taxon>Gammaproteobacteria</taxon>
        <taxon>Enterobacterales</taxon>
        <taxon>Enterobacteriaceae</taxon>
        <taxon>Salmonella</taxon>
    </lineage>
</organism>
<dbReference type="Proteomes" id="UP000839877">
    <property type="component" value="Unassembled WGS sequence"/>
</dbReference>
<evidence type="ECO:0000313" key="2">
    <source>
        <dbReference type="EMBL" id="ECF1314171.1"/>
    </source>
</evidence>
<evidence type="ECO:0000256" key="1">
    <source>
        <dbReference type="SAM" id="SignalP"/>
    </source>
</evidence>
<protein>
    <recommendedName>
        <fullName evidence="3">Periplasmic protein</fullName>
    </recommendedName>
</protein>
<reference evidence="2" key="1">
    <citation type="submission" date="2019-03" db="EMBL/GenBank/DDBJ databases">
        <authorList>
            <person name="Ashton P.M."/>
            <person name="Dallman T."/>
            <person name="Nair S."/>
            <person name="De Pinna E."/>
            <person name="Peters T."/>
            <person name="Grant K."/>
        </authorList>
    </citation>
    <scope>NUCLEOTIDE SEQUENCE [LARGE SCALE GENOMIC DNA]</scope>
    <source>
        <strain evidence="2">278089</strain>
    </source>
</reference>
<name>A0A5Y2N0E4_SALHA</name>
<feature type="signal peptide" evidence="1">
    <location>
        <begin position="1"/>
        <end position="19"/>
    </location>
</feature>
<dbReference type="AlphaFoldDB" id="A0A5Y2N0E4"/>
<proteinExistence type="predicted"/>
<accession>A0A5Y2N0E4</accession>
<dbReference type="EMBL" id="AAIKEG010000019">
    <property type="protein sequence ID" value="ECF1314171.1"/>
    <property type="molecule type" value="Genomic_DNA"/>
</dbReference>
<keyword evidence="1" id="KW-0732">Signal</keyword>